<dbReference type="PATRIC" id="fig|1359164.3.peg.420"/>
<evidence type="ECO:0000313" key="2">
    <source>
        <dbReference type="Proteomes" id="UP000033556"/>
    </source>
</evidence>
<organism evidence="1 2">
    <name type="scientific">Rickettsia amblyommatis str. Ac/Pa</name>
    <dbReference type="NCBI Taxonomy" id="1359164"/>
    <lineage>
        <taxon>Bacteria</taxon>
        <taxon>Pseudomonadati</taxon>
        <taxon>Pseudomonadota</taxon>
        <taxon>Alphaproteobacteria</taxon>
        <taxon>Rickettsiales</taxon>
        <taxon>Rickettsiaceae</taxon>
        <taxon>Rickettsieae</taxon>
        <taxon>Rickettsia</taxon>
        <taxon>spotted fever group</taxon>
    </lineage>
</organism>
<name>A0A0F3N049_RICAM</name>
<keyword evidence="2" id="KW-1185">Reference proteome</keyword>
<evidence type="ECO:0000313" key="1">
    <source>
        <dbReference type="EMBL" id="KJV61418.1"/>
    </source>
</evidence>
<dbReference type="EMBL" id="LANR01000001">
    <property type="protein sequence ID" value="KJV61418.1"/>
    <property type="molecule type" value="Genomic_DNA"/>
</dbReference>
<dbReference type="AlphaFoldDB" id="A0A0F3N049"/>
<protein>
    <submittedName>
        <fullName evidence="1">Uncharacterized protein</fullName>
    </submittedName>
</protein>
<comment type="caution">
    <text evidence="1">The sequence shown here is derived from an EMBL/GenBank/DDBJ whole genome shotgun (WGS) entry which is preliminary data.</text>
</comment>
<accession>A0A0F3N049</accession>
<dbReference type="Proteomes" id="UP000033556">
    <property type="component" value="Unassembled WGS sequence"/>
</dbReference>
<proteinExistence type="predicted"/>
<reference evidence="1 2" key="1">
    <citation type="submission" date="2015-01" db="EMBL/GenBank/DDBJ databases">
        <title>Genome Sequencing of Rickettsiales.</title>
        <authorList>
            <person name="Daugherty S.C."/>
            <person name="Su Q."/>
            <person name="Abolude K."/>
            <person name="Beier-Sexton M."/>
            <person name="Carlyon J.A."/>
            <person name="Carter R."/>
            <person name="Day N.P."/>
            <person name="Dumler S.J."/>
            <person name="Dyachenko V."/>
            <person name="Godinez A."/>
            <person name="Kurtti T.J."/>
            <person name="Lichay M."/>
            <person name="Mullins K.E."/>
            <person name="Ott S."/>
            <person name="Pappas-Brown V."/>
            <person name="Paris D.H."/>
            <person name="Patel P."/>
            <person name="Richards A.L."/>
            <person name="Sadzewicz L."/>
            <person name="Sears K."/>
            <person name="Seidman D."/>
            <person name="Sengamalay N."/>
            <person name="Stenos J."/>
            <person name="Tallon L.J."/>
            <person name="Vincent G."/>
            <person name="Fraser C.M."/>
            <person name="Munderloh U."/>
            <person name="Dunning-Hotopp J.C."/>
        </authorList>
    </citation>
    <scope>NUCLEOTIDE SEQUENCE [LARGE SCALE GENOMIC DNA]</scope>
    <source>
        <strain evidence="1 2">Ac/Pa</strain>
    </source>
</reference>
<sequence length="51" mass="5648">MLGMSSLRRLACVDTKLSLLATVRSVAISGFWHEIASSKFSIFPRNDGLTY</sequence>
<gene>
    <name evidence="1" type="ORF">APHACPA_0424</name>
</gene>